<dbReference type="PROSITE" id="PS51186">
    <property type="entry name" value="GNAT"/>
    <property type="match status" value="1"/>
</dbReference>
<organism evidence="2 3">
    <name type="scientific">Stackebrandtia albiflava</name>
    <dbReference type="NCBI Taxonomy" id="406432"/>
    <lineage>
        <taxon>Bacteria</taxon>
        <taxon>Bacillati</taxon>
        <taxon>Actinomycetota</taxon>
        <taxon>Actinomycetes</taxon>
        <taxon>Glycomycetales</taxon>
        <taxon>Glycomycetaceae</taxon>
        <taxon>Stackebrandtia</taxon>
    </lineage>
</organism>
<dbReference type="GO" id="GO:0016747">
    <property type="term" value="F:acyltransferase activity, transferring groups other than amino-acyl groups"/>
    <property type="evidence" value="ECO:0007669"/>
    <property type="project" value="InterPro"/>
</dbReference>
<name>A0A562VC50_9ACTN</name>
<keyword evidence="3" id="KW-1185">Reference proteome</keyword>
<accession>A0A562VC50</accession>
<protein>
    <submittedName>
        <fullName evidence="2">FR47-like protein</fullName>
    </submittedName>
</protein>
<dbReference type="InterPro" id="IPR016181">
    <property type="entry name" value="Acyl_CoA_acyltransferase"/>
</dbReference>
<dbReference type="PANTHER" id="PTHR43072">
    <property type="entry name" value="N-ACETYLTRANSFERASE"/>
    <property type="match status" value="1"/>
</dbReference>
<feature type="domain" description="N-acetyltransferase" evidence="1">
    <location>
        <begin position="156"/>
        <end position="295"/>
    </location>
</feature>
<dbReference type="InterPro" id="IPR000182">
    <property type="entry name" value="GNAT_dom"/>
</dbReference>
<evidence type="ECO:0000313" key="3">
    <source>
        <dbReference type="Proteomes" id="UP000321617"/>
    </source>
</evidence>
<dbReference type="SUPFAM" id="SSF55729">
    <property type="entry name" value="Acyl-CoA N-acyltransferases (Nat)"/>
    <property type="match status" value="1"/>
</dbReference>
<dbReference type="Gene3D" id="3.40.630.30">
    <property type="match status" value="1"/>
</dbReference>
<gene>
    <name evidence="2" type="ORF">LX16_1149</name>
</gene>
<reference evidence="2 3" key="1">
    <citation type="journal article" date="2013" name="Stand. Genomic Sci.">
        <title>Genomic Encyclopedia of Type Strains, Phase I: The one thousand microbial genomes (KMG-I) project.</title>
        <authorList>
            <person name="Kyrpides N.C."/>
            <person name="Woyke T."/>
            <person name="Eisen J.A."/>
            <person name="Garrity G."/>
            <person name="Lilburn T.G."/>
            <person name="Beck B.J."/>
            <person name="Whitman W.B."/>
            <person name="Hugenholtz P."/>
            <person name="Klenk H.P."/>
        </authorList>
    </citation>
    <scope>NUCLEOTIDE SEQUENCE [LARGE SCALE GENOMIC DNA]</scope>
    <source>
        <strain evidence="2 3">DSM 45044</strain>
    </source>
</reference>
<evidence type="ECO:0000313" key="2">
    <source>
        <dbReference type="EMBL" id="TWJ15440.1"/>
    </source>
</evidence>
<comment type="caution">
    <text evidence="2">The sequence shown here is derived from an EMBL/GenBank/DDBJ whole genome shotgun (WGS) entry which is preliminary data.</text>
</comment>
<proteinExistence type="predicted"/>
<dbReference type="Pfam" id="PF00583">
    <property type="entry name" value="Acetyltransf_1"/>
    <property type="match status" value="1"/>
</dbReference>
<dbReference type="AlphaFoldDB" id="A0A562VC50"/>
<dbReference type="EMBL" id="VLLL01000005">
    <property type="protein sequence ID" value="TWJ15440.1"/>
    <property type="molecule type" value="Genomic_DNA"/>
</dbReference>
<dbReference type="Proteomes" id="UP000321617">
    <property type="component" value="Unassembled WGS sequence"/>
</dbReference>
<sequence length="295" mass="31977">MIGFDHGMTVLLSTPGVGDLDEVVRALAEWRREGAPMQLHPGDVGYYWQFGPERTAAALRTWRREGRLVGVGLIDGPELVRLAILPEAHDDEELALQMVDDVTRPDRGVLSAGKAHVEALWQGRFREVLQEGGWEPDDPWIPMIRDLSEPVSDGGLRIEVVGSELVDDRVTVHRSAFEGSKFDARRWHAMAAGTPYADARCLLGFNDRGDAVAATTVWSAGPGRPGLLEPLGVHRDHRGRGYGKAIAVAAAAALRDMGASSATVCAEASNTAAVTTYRSAGYQPRPAVRDLRRVG</sequence>
<evidence type="ECO:0000259" key="1">
    <source>
        <dbReference type="PROSITE" id="PS51186"/>
    </source>
</evidence>